<dbReference type="AlphaFoldDB" id="A0A7Y9IB53"/>
<feature type="transmembrane region" description="Helical" evidence="6">
    <location>
        <begin position="88"/>
        <end position="111"/>
    </location>
</feature>
<dbReference type="InterPro" id="IPR000515">
    <property type="entry name" value="MetI-like"/>
</dbReference>
<evidence type="ECO:0000256" key="1">
    <source>
        <dbReference type="ARBA" id="ARBA00004141"/>
    </source>
</evidence>
<gene>
    <name evidence="8" type="ORF">BKA15_004779</name>
</gene>
<feature type="transmembrane region" description="Helical" evidence="6">
    <location>
        <begin position="153"/>
        <end position="173"/>
    </location>
</feature>
<protein>
    <submittedName>
        <fullName evidence="8">Osmoprotectant transport system permease protein</fullName>
    </submittedName>
</protein>
<keyword evidence="9" id="KW-1185">Reference proteome</keyword>
<keyword evidence="4 6" id="KW-1133">Transmembrane helix</keyword>
<name>A0A7Y9IB53_9ACTN</name>
<dbReference type="Gene3D" id="1.10.3720.10">
    <property type="entry name" value="MetI-like"/>
    <property type="match status" value="1"/>
</dbReference>
<dbReference type="EMBL" id="JACCBU010000001">
    <property type="protein sequence ID" value="NYE73450.1"/>
    <property type="molecule type" value="Genomic_DNA"/>
</dbReference>
<dbReference type="CDD" id="cd06261">
    <property type="entry name" value="TM_PBP2"/>
    <property type="match status" value="1"/>
</dbReference>
<evidence type="ECO:0000256" key="4">
    <source>
        <dbReference type="ARBA" id="ARBA00022989"/>
    </source>
</evidence>
<evidence type="ECO:0000259" key="7">
    <source>
        <dbReference type="PROSITE" id="PS50928"/>
    </source>
</evidence>
<evidence type="ECO:0000256" key="3">
    <source>
        <dbReference type="ARBA" id="ARBA00022692"/>
    </source>
</evidence>
<feature type="transmembrane region" description="Helical" evidence="6">
    <location>
        <begin position="185"/>
        <end position="209"/>
    </location>
</feature>
<accession>A0A7Y9IB53</accession>
<dbReference type="SUPFAM" id="SSF161098">
    <property type="entry name" value="MetI-like"/>
    <property type="match status" value="1"/>
</dbReference>
<evidence type="ECO:0000256" key="2">
    <source>
        <dbReference type="ARBA" id="ARBA00022448"/>
    </source>
</evidence>
<dbReference type="GO" id="GO:0005886">
    <property type="term" value="C:plasma membrane"/>
    <property type="evidence" value="ECO:0007669"/>
    <property type="project" value="UniProtKB-SubCell"/>
</dbReference>
<proteinExistence type="inferred from homology"/>
<dbReference type="InterPro" id="IPR035906">
    <property type="entry name" value="MetI-like_sf"/>
</dbReference>
<dbReference type="GO" id="GO:0031460">
    <property type="term" value="P:glycine betaine transport"/>
    <property type="evidence" value="ECO:0007669"/>
    <property type="project" value="TreeGrafter"/>
</dbReference>
<dbReference type="GO" id="GO:0055085">
    <property type="term" value="P:transmembrane transport"/>
    <property type="evidence" value="ECO:0007669"/>
    <property type="project" value="InterPro"/>
</dbReference>
<comment type="subcellular location">
    <subcellularLocation>
        <location evidence="6">Cell membrane</location>
        <topology evidence="6">Multi-pass membrane protein</topology>
    </subcellularLocation>
    <subcellularLocation>
        <location evidence="1">Membrane</location>
        <topology evidence="1">Multi-pass membrane protein</topology>
    </subcellularLocation>
</comment>
<feature type="transmembrane region" description="Helical" evidence="6">
    <location>
        <begin position="56"/>
        <end position="82"/>
    </location>
</feature>
<dbReference type="PANTHER" id="PTHR30177">
    <property type="entry name" value="GLYCINE BETAINE/L-PROLINE TRANSPORT SYSTEM PERMEASE PROTEIN PROW"/>
    <property type="match status" value="1"/>
</dbReference>
<evidence type="ECO:0000313" key="8">
    <source>
        <dbReference type="EMBL" id="NYE73450.1"/>
    </source>
</evidence>
<evidence type="ECO:0000313" key="9">
    <source>
        <dbReference type="Proteomes" id="UP000569914"/>
    </source>
</evidence>
<feature type="transmembrane region" description="Helical" evidence="6">
    <location>
        <begin position="27"/>
        <end position="49"/>
    </location>
</feature>
<reference evidence="8 9" key="1">
    <citation type="submission" date="2020-07" db="EMBL/GenBank/DDBJ databases">
        <title>Sequencing the genomes of 1000 actinobacteria strains.</title>
        <authorList>
            <person name="Klenk H.-P."/>
        </authorList>
    </citation>
    <scope>NUCLEOTIDE SEQUENCE [LARGE SCALE GENOMIC DNA]</scope>
    <source>
        <strain evidence="8 9">DSM 22083</strain>
    </source>
</reference>
<dbReference type="Pfam" id="PF00528">
    <property type="entry name" value="BPD_transp_1"/>
    <property type="match status" value="1"/>
</dbReference>
<dbReference type="Proteomes" id="UP000569914">
    <property type="component" value="Unassembled WGS sequence"/>
</dbReference>
<dbReference type="PROSITE" id="PS50928">
    <property type="entry name" value="ABC_TM1"/>
    <property type="match status" value="1"/>
</dbReference>
<keyword evidence="5 6" id="KW-0472">Membrane</keyword>
<comment type="similarity">
    <text evidence="6">Belongs to the binding-protein-dependent transport system permease family.</text>
</comment>
<keyword evidence="2 6" id="KW-0813">Transport</keyword>
<organism evidence="8 9">
    <name type="scientific">Microlunatus parietis</name>
    <dbReference type="NCBI Taxonomy" id="682979"/>
    <lineage>
        <taxon>Bacteria</taxon>
        <taxon>Bacillati</taxon>
        <taxon>Actinomycetota</taxon>
        <taxon>Actinomycetes</taxon>
        <taxon>Propionibacteriales</taxon>
        <taxon>Propionibacteriaceae</taxon>
        <taxon>Microlunatus</taxon>
    </lineage>
</organism>
<keyword evidence="3 6" id="KW-0812">Transmembrane</keyword>
<dbReference type="PANTHER" id="PTHR30177:SF33">
    <property type="entry name" value="POSSIBLE OSMOPROTECTANT (GLYCINE BETAINE_CARNITINE_CHOLINE_L-PROLINE) TRANSPORT INTEGRAL MEMBRANE PROTEIN ABC TRANSPORTER PROZ"/>
    <property type="match status" value="1"/>
</dbReference>
<dbReference type="InterPro" id="IPR051204">
    <property type="entry name" value="ABC_transp_perm/SBD"/>
</dbReference>
<evidence type="ECO:0000256" key="6">
    <source>
        <dbReference type="RuleBase" id="RU363032"/>
    </source>
</evidence>
<feature type="domain" description="ABC transmembrane type-1" evidence="7">
    <location>
        <begin position="23"/>
        <end position="202"/>
    </location>
</feature>
<dbReference type="RefSeq" id="WP_179754949.1">
    <property type="nucleotide sequence ID" value="NZ_JACCBU010000001.1"/>
</dbReference>
<comment type="caution">
    <text evidence="8">The sequence shown here is derived from an EMBL/GenBank/DDBJ whole genome shotgun (WGS) entry which is preliminary data.</text>
</comment>
<sequence length="238" mass="24162">MSLLSFLLDPANWPGGGKIIDLLLQHLWYTAAAVLLGAVIAIPVGILIGHTGRGSFLVIGTSNAARAIPTLGLLVLVVVLLGTGVEKIVPVLAVLALPAILTATAAGIGGADREAVHAARAIGMTEGQIVAQVEWPLALPLVVSGLRSATLQVVATATVAAFAAGGGLGQLLISGQRNNDYPQMFAGAVLIAGMAIVLDLLLGGVGWLIGRNTRARRAAAEAVRNQAVSPTNRSEAVT</sequence>
<evidence type="ECO:0000256" key="5">
    <source>
        <dbReference type="ARBA" id="ARBA00023136"/>
    </source>
</evidence>